<proteinExistence type="predicted"/>
<dbReference type="PANTHER" id="PTHR43102:SF2">
    <property type="entry name" value="GAF DOMAIN-CONTAINING PROTEIN"/>
    <property type="match status" value="1"/>
</dbReference>
<dbReference type="Pfam" id="PF01590">
    <property type="entry name" value="GAF"/>
    <property type="match status" value="1"/>
</dbReference>
<dbReference type="SMART" id="SM00065">
    <property type="entry name" value="GAF"/>
    <property type="match status" value="1"/>
</dbReference>
<reference evidence="4" key="2">
    <citation type="submission" date="2008-12" db="EMBL/GenBank/DDBJ databases">
        <title>Annotation of Streptomyces roseosporus strain NRRL 15998.</title>
        <authorList>
            <consortium name="The Broad Institute Genome Sequencing Platform"/>
            <consortium name="Broad Institute Microbial Sequencing Center"/>
            <person name="Fischbach M."/>
            <person name="Ward D."/>
            <person name="Young S."/>
            <person name="Kodira C.D."/>
            <person name="Zeng Q."/>
            <person name="Koehrsen M."/>
            <person name="Godfrey P."/>
            <person name="Alvarado L."/>
            <person name="Berlin A.M."/>
            <person name="Borenstein D."/>
            <person name="Chen Z."/>
            <person name="Engels R."/>
            <person name="Freedman E."/>
            <person name="Gellesch M."/>
            <person name="Goldberg J."/>
            <person name="Griggs A."/>
            <person name="Gujja S."/>
            <person name="Heiman D.I."/>
            <person name="Hepburn T.A."/>
            <person name="Howarth C."/>
            <person name="Jen D."/>
            <person name="Larson L."/>
            <person name="Lewis B."/>
            <person name="Mehta T."/>
            <person name="Park D."/>
            <person name="Pearson M."/>
            <person name="Roberts A."/>
            <person name="Saif S."/>
            <person name="Shea T.D."/>
            <person name="Shenoy N."/>
            <person name="Sisk P."/>
            <person name="Stolte C."/>
            <person name="Sykes S.N."/>
            <person name="Walk T."/>
            <person name="White J."/>
            <person name="Yandava C."/>
            <person name="Straight P."/>
            <person name="Clardy J."/>
            <person name="Hung D."/>
            <person name="Kolter R."/>
            <person name="Mekalanos J."/>
            <person name="Walker S."/>
            <person name="Walsh C.T."/>
            <person name="Wieland B.L.C."/>
            <person name="Ilzarbe M."/>
            <person name="Galagan J."/>
            <person name="Nusbaum C."/>
            <person name="Birren B."/>
        </authorList>
    </citation>
    <scope>NUCLEOTIDE SEQUENCE [LARGE SCALE GENOMIC DNA]</scope>
    <source>
        <strain evidence="4">NRRL 15998</strain>
    </source>
</reference>
<evidence type="ECO:0000313" key="4">
    <source>
        <dbReference type="Proteomes" id="UP000003986"/>
    </source>
</evidence>
<dbReference type="InterPro" id="IPR003018">
    <property type="entry name" value="GAF"/>
</dbReference>
<dbReference type="PANTHER" id="PTHR43102">
    <property type="entry name" value="SLR1143 PROTEIN"/>
    <property type="match status" value="1"/>
</dbReference>
<evidence type="ECO:0000256" key="1">
    <source>
        <dbReference type="SAM" id="MobiDB-lite"/>
    </source>
</evidence>
<accession>D6AFI8</accession>
<name>D6AFI8_STRFL</name>
<sequence>MRRPDRQFRHGRPRHPGPAPHQRHLGACPTPDLRSPPVTSFATGRMLLTPTDRHGPARAKRLRKLDLGERPDASYDNFDAFADKVAEVTATPFSMVNFIDENRQFFAGLHTPAGNRGGQDLGSAAARSNRSSRYMARDHGYCPHVLVRRKALVLDDVCDYPRFAGNPVVDDIGIRSYLGAPLIDRTGIALGTVCAVDTVPRPWGRAGLDTIKSLAHELVRQIDDREGHRTV</sequence>
<protein>
    <recommendedName>
        <fullName evidence="2">GAF domain-containing protein</fullName>
    </recommendedName>
</protein>
<evidence type="ECO:0000313" key="3">
    <source>
        <dbReference type="EMBL" id="EFE78981.2"/>
    </source>
</evidence>
<dbReference type="Proteomes" id="UP000003986">
    <property type="component" value="Unassembled WGS sequence"/>
</dbReference>
<dbReference type="EMBL" id="DS999644">
    <property type="protein sequence ID" value="EFE78981.2"/>
    <property type="molecule type" value="Genomic_DNA"/>
</dbReference>
<gene>
    <name evidence="3" type="ORF">SSGG_06348</name>
</gene>
<dbReference type="AlphaFoldDB" id="D6AFI8"/>
<feature type="domain" description="GAF" evidence="2">
    <location>
        <begin position="73"/>
        <end position="229"/>
    </location>
</feature>
<organism evidence="3 4">
    <name type="scientific">Streptomyces filamentosus NRRL 15998</name>
    <dbReference type="NCBI Taxonomy" id="457431"/>
    <lineage>
        <taxon>Bacteria</taxon>
        <taxon>Bacillati</taxon>
        <taxon>Actinomycetota</taxon>
        <taxon>Actinomycetes</taxon>
        <taxon>Kitasatosporales</taxon>
        <taxon>Streptomycetaceae</taxon>
        <taxon>Streptomyces</taxon>
    </lineage>
</organism>
<dbReference type="Gene3D" id="3.30.450.40">
    <property type="match status" value="1"/>
</dbReference>
<dbReference type="SUPFAM" id="SSF55781">
    <property type="entry name" value="GAF domain-like"/>
    <property type="match status" value="1"/>
</dbReference>
<reference evidence="4" key="1">
    <citation type="submission" date="2008-10" db="EMBL/GenBank/DDBJ databases">
        <authorList>
            <person name="Molnar K."/>
        </authorList>
    </citation>
    <scope>NUCLEOTIDE SEQUENCE [LARGE SCALE GENOMIC DNA]</scope>
    <source>
        <strain evidence="4">NRRL 15998</strain>
    </source>
</reference>
<feature type="region of interest" description="Disordered" evidence="1">
    <location>
        <begin position="1"/>
        <end position="40"/>
    </location>
</feature>
<evidence type="ECO:0000259" key="2">
    <source>
        <dbReference type="SMART" id="SM00065"/>
    </source>
</evidence>
<dbReference type="InterPro" id="IPR029016">
    <property type="entry name" value="GAF-like_dom_sf"/>
</dbReference>